<dbReference type="InterPro" id="IPR023563">
    <property type="entry name" value="Ribosomal_uL13_CS"/>
</dbReference>
<dbReference type="GO" id="GO:0003729">
    <property type="term" value="F:mRNA binding"/>
    <property type="evidence" value="ECO:0007669"/>
    <property type="project" value="TreeGrafter"/>
</dbReference>
<dbReference type="Gene3D" id="3.90.1180.10">
    <property type="entry name" value="Ribosomal protein L13"/>
    <property type="match status" value="1"/>
</dbReference>
<evidence type="ECO:0000256" key="7">
    <source>
        <dbReference type="RuleBase" id="RU003878"/>
    </source>
</evidence>
<dbReference type="GO" id="GO:0006412">
    <property type="term" value="P:translation"/>
    <property type="evidence" value="ECO:0007669"/>
    <property type="project" value="UniProtKB-UniRule"/>
</dbReference>
<organism evidence="8 9">
    <name type="scientific">[Ruminococcus] torques ATCC 27756</name>
    <dbReference type="NCBI Taxonomy" id="411460"/>
    <lineage>
        <taxon>Bacteria</taxon>
        <taxon>Bacillati</taxon>
        <taxon>Bacillota</taxon>
        <taxon>Clostridia</taxon>
        <taxon>Lachnospirales</taxon>
        <taxon>Lachnospiraceae</taxon>
        <taxon>Mediterraneibacter</taxon>
    </lineage>
</organism>
<sequence length="153" mass="17073">MLSDDFIGGTPMKTYMANPDKIERKWYVVDAEGCTLGRLASEVAKVLRGKNKPEYTPHIDTGDYVIVVNAAKVKVTGKKLQQKIYYNHSDYVGGMRETTLAEMMAKKPEKVIELAVKGMLPKGPMGRDMIKKLHVYAGAEHANQAQKPEVLTF</sequence>
<dbReference type="Pfam" id="PF00572">
    <property type="entry name" value="Ribosomal_L13"/>
    <property type="match status" value="1"/>
</dbReference>
<dbReference type="AlphaFoldDB" id="A5KQM0"/>
<evidence type="ECO:0000256" key="3">
    <source>
        <dbReference type="ARBA" id="ARBA00023274"/>
    </source>
</evidence>
<dbReference type="InterPro" id="IPR005822">
    <property type="entry name" value="Ribosomal_uL13"/>
</dbReference>
<dbReference type="PANTHER" id="PTHR11545">
    <property type="entry name" value="RIBOSOMAL PROTEIN L13"/>
    <property type="match status" value="1"/>
</dbReference>
<keyword evidence="3 5" id="KW-0687">Ribonucleoprotein</keyword>
<dbReference type="HOGENOM" id="CLU_082184_2_2_9"/>
<evidence type="ECO:0000256" key="5">
    <source>
        <dbReference type="HAMAP-Rule" id="MF_01366"/>
    </source>
</evidence>
<dbReference type="NCBIfam" id="TIGR01066">
    <property type="entry name" value="rplM_bact"/>
    <property type="match status" value="1"/>
</dbReference>
<evidence type="ECO:0000313" key="9">
    <source>
        <dbReference type="Proteomes" id="UP000003577"/>
    </source>
</evidence>
<dbReference type="PROSITE" id="PS00783">
    <property type="entry name" value="RIBOSOMAL_L13"/>
    <property type="match status" value="1"/>
</dbReference>
<gene>
    <name evidence="5 7 8" type="primary">rplM</name>
    <name evidence="8" type="ORF">RUMTOR_02560</name>
</gene>
<reference evidence="8 9" key="1">
    <citation type="submission" date="2007-03" db="EMBL/GenBank/DDBJ databases">
        <authorList>
            <person name="Fulton L."/>
            <person name="Clifton S."/>
            <person name="Fulton B."/>
            <person name="Xu J."/>
            <person name="Minx P."/>
            <person name="Pepin K.H."/>
            <person name="Johnson M."/>
            <person name="Thiruvilangam P."/>
            <person name="Bhonagiri V."/>
            <person name="Nash W.E."/>
            <person name="Mardis E.R."/>
            <person name="Wilson R.K."/>
        </authorList>
    </citation>
    <scope>NUCLEOTIDE SEQUENCE [LARGE SCALE GENOMIC DNA]</scope>
    <source>
        <strain evidence="8 9">ATCC 27756</strain>
    </source>
</reference>
<accession>A5KQM0</accession>
<proteinExistence type="inferred from homology"/>
<dbReference type="FunFam" id="3.90.1180.10:FF:000001">
    <property type="entry name" value="50S ribosomal protein L13"/>
    <property type="match status" value="1"/>
</dbReference>
<comment type="similarity">
    <text evidence="1 5 6">Belongs to the universal ribosomal protein uL13 family.</text>
</comment>
<protein>
    <recommendedName>
        <fullName evidence="4 5">Large ribosomal subunit protein uL13</fullName>
    </recommendedName>
</protein>
<dbReference type="InterPro" id="IPR036899">
    <property type="entry name" value="Ribosomal_uL13_sf"/>
</dbReference>
<dbReference type="PANTHER" id="PTHR11545:SF2">
    <property type="entry name" value="LARGE RIBOSOMAL SUBUNIT PROTEIN UL13M"/>
    <property type="match status" value="1"/>
</dbReference>
<dbReference type="EMBL" id="AAVP02000017">
    <property type="protein sequence ID" value="EDK23280.1"/>
    <property type="molecule type" value="Genomic_DNA"/>
</dbReference>
<dbReference type="GO" id="GO:0017148">
    <property type="term" value="P:negative regulation of translation"/>
    <property type="evidence" value="ECO:0007669"/>
    <property type="project" value="TreeGrafter"/>
</dbReference>
<name>A5KQM0_9FIRM</name>
<evidence type="ECO:0000313" key="8">
    <source>
        <dbReference type="EMBL" id="EDK23280.1"/>
    </source>
</evidence>
<reference evidence="8 9" key="2">
    <citation type="submission" date="2007-04" db="EMBL/GenBank/DDBJ databases">
        <title>Draft genome sequence of Ruminococcus torques (ATCC 27756).</title>
        <authorList>
            <person name="Sudarsanam P."/>
            <person name="Ley R."/>
            <person name="Guruge J."/>
            <person name="Turnbaugh P.J."/>
            <person name="Mahowald M."/>
            <person name="Liep D."/>
            <person name="Gordon J."/>
        </authorList>
    </citation>
    <scope>NUCLEOTIDE SEQUENCE [LARGE SCALE GENOMIC DNA]</scope>
    <source>
        <strain evidence="8 9">ATCC 27756</strain>
    </source>
</reference>
<dbReference type="HAMAP" id="MF_01366">
    <property type="entry name" value="Ribosomal_uL13"/>
    <property type="match status" value="1"/>
</dbReference>
<comment type="caution">
    <text evidence="8">The sequence shown here is derived from an EMBL/GenBank/DDBJ whole genome shotgun (WGS) entry which is preliminary data.</text>
</comment>
<keyword evidence="2 5" id="KW-0689">Ribosomal protein</keyword>
<evidence type="ECO:0000256" key="2">
    <source>
        <dbReference type="ARBA" id="ARBA00022980"/>
    </source>
</evidence>
<dbReference type="InterPro" id="IPR005823">
    <property type="entry name" value="Ribosomal_uL13_bac-type"/>
</dbReference>
<dbReference type="SUPFAM" id="SSF52161">
    <property type="entry name" value="Ribosomal protein L13"/>
    <property type="match status" value="1"/>
</dbReference>
<evidence type="ECO:0000256" key="4">
    <source>
        <dbReference type="ARBA" id="ARBA00035201"/>
    </source>
</evidence>
<evidence type="ECO:0000256" key="6">
    <source>
        <dbReference type="RuleBase" id="RU003877"/>
    </source>
</evidence>
<dbReference type="GO" id="GO:0022625">
    <property type="term" value="C:cytosolic large ribosomal subunit"/>
    <property type="evidence" value="ECO:0007669"/>
    <property type="project" value="TreeGrafter"/>
</dbReference>
<comment type="function">
    <text evidence="5 7">This protein is one of the early assembly proteins of the 50S ribosomal subunit, although it is not seen to bind rRNA by itself. It is important during the early stages of 50S assembly.</text>
</comment>
<dbReference type="GO" id="GO:0003735">
    <property type="term" value="F:structural constituent of ribosome"/>
    <property type="evidence" value="ECO:0007669"/>
    <property type="project" value="InterPro"/>
</dbReference>
<dbReference type="Proteomes" id="UP000003577">
    <property type="component" value="Unassembled WGS sequence"/>
</dbReference>
<dbReference type="PaxDb" id="411460-RUMTOR_02560"/>
<evidence type="ECO:0000256" key="1">
    <source>
        <dbReference type="ARBA" id="ARBA00006227"/>
    </source>
</evidence>
<dbReference type="PIRSF" id="PIRSF002181">
    <property type="entry name" value="Ribosomal_L13"/>
    <property type="match status" value="1"/>
</dbReference>
<comment type="subunit">
    <text evidence="5">Part of the 50S ribosomal subunit.</text>
</comment>
<dbReference type="CDD" id="cd00392">
    <property type="entry name" value="Ribosomal_L13"/>
    <property type="match status" value="1"/>
</dbReference>